<evidence type="ECO:0000313" key="3">
    <source>
        <dbReference type="Proteomes" id="UP000053258"/>
    </source>
</evidence>
<feature type="non-terminal residue" evidence="2">
    <location>
        <position position="1"/>
    </location>
</feature>
<feature type="region of interest" description="Disordered" evidence="1">
    <location>
        <begin position="1"/>
        <end position="24"/>
    </location>
</feature>
<feature type="non-terminal residue" evidence="2">
    <location>
        <position position="76"/>
    </location>
</feature>
<feature type="compositionally biased region" description="Basic and acidic residues" evidence="1">
    <location>
        <begin position="13"/>
        <end position="24"/>
    </location>
</feature>
<evidence type="ECO:0000313" key="2">
    <source>
        <dbReference type="EMBL" id="KFW79890.1"/>
    </source>
</evidence>
<reference evidence="2 3" key="1">
    <citation type="submission" date="2014-06" db="EMBL/GenBank/DDBJ databases">
        <title>Genome evolution of avian class.</title>
        <authorList>
            <person name="Zhang G."/>
            <person name="Li C."/>
        </authorList>
    </citation>
    <scope>NUCLEOTIDE SEQUENCE [LARGE SCALE GENOMIC DNA]</scope>
    <source>
        <strain evidence="2">BGI_N305</strain>
    </source>
</reference>
<organism evidence="2 3">
    <name type="scientific">Manacus vitellinus</name>
    <name type="common">golden-collared manakin</name>
    <dbReference type="NCBI Taxonomy" id="328815"/>
    <lineage>
        <taxon>Eukaryota</taxon>
        <taxon>Metazoa</taxon>
        <taxon>Chordata</taxon>
        <taxon>Craniata</taxon>
        <taxon>Vertebrata</taxon>
        <taxon>Euteleostomi</taxon>
        <taxon>Archelosauria</taxon>
        <taxon>Archosauria</taxon>
        <taxon>Dinosauria</taxon>
        <taxon>Saurischia</taxon>
        <taxon>Theropoda</taxon>
        <taxon>Coelurosauria</taxon>
        <taxon>Aves</taxon>
        <taxon>Neognathae</taxon>
        <taxon>Neoaves</taxon>
        <taxon>Telluraves</taxon>
        <taxon>Australaves</taxon>
        <taxon>Passeriformes</taxon>
        <taxon>Pipridae</taxon>
        <taxon>Manacus</taxon>
    </lineage>
</organism>
<name>A0A093Q0A5_9PASS</name>
<gene>
    <name evidence="2" type="ORF">N305_06497</name>
</gene>
<dbReference type="EMBL" id="KL670599">
    <property type="protein sequence ID" value="KFW79890.1"/>
    <property type="molecule type" value="Genomic_DNA"/>
</dbReference>
<proteinExistence type="predicted"/>
<protein>
    <submittedName>
        <fullName evidence="2">Uncharacterized protein</fullName>
    </submittedName>
</protein>
<keyword evidence="3" id="KW-1185">Reference proteome</keyword>
<feature type="region of interest" description="Disordered" evidence="1">
    <location>
        <begin position="43"/>
        <end position="76"/>
    </location>
</feature>
<accession>A0A093Q0A5</accession>
<feature type="compositionally biased region" description="Basic and acidic residues" evidence="1">
    <location>
        <begin position="60"/>
        <end position="76"/>
    </location>
</feature>
<feature type="compositionally biased region" description="Low complexity" evidence="1">
    <location>
        <begin position="1"/>
        <end position="12"/>
    </location>
</feature>
<dbReference type="AlphaFoldDB" id="A0A093Q0A5"/>
<evidence type="ECO:0000256" key="1">
    <source>
        <dbReference type="SAM" id="MobiDB-lite"/>
    </source>
</evidence>
<sequence length="76" mass="8361">QPVPPGQVVVDPEGQREVEEDVGQREVDEVDADGLPHLAALQEDQQGHQVARQPHAQHQAVDDGHQHEQHRVTGQA</sequence>
<dbReference type="Proteomes" id="UP000053258">
    <property type="component" value="Unassembled WGS sequence"/>
</dbReference>